<feature type="compositionally biased region" description="Basic residues" evidence="5">
    <location>
        <begin position="1"/>
        <end position="10"/>
    </location>
</feature>
<sequence>MAPELRKKKAQAVPAKKEEQEDAAQKKTKAVAAGKRKAPEQASPVAAKKQKSVSDKATSKKAVNGSTTSTKKEVKKSSAKKAAAPADKTEDQEEEEDEQTKALARVLDDDSDSDDAEDEGFSPGQDVGRIPEVKDKVKKGALLKHAGGDKEESGVVYISRIPHGFYEHEMRAYLSQFGEITRLRLSRNKKTGASRHYAFVEFAEASTADIVAKTMDNYLLFGHLLKCKVVAPGQVHESLFKGANRRFKKVPWNKMAGRQLEQAQTETAWGKKIDKEAKRRASRADKLKALGYEYEAPQLKAAAEAVKDTPAPAAALENGDATEAPEAIEAPPAAEEAQKDEEEEEEAVAAAPKTKAKPAAKAKKGAKGKKVKA</sequence>
<dbReference type="PROSITE" id="PS50102">
    <property type="entry name" value="RRM"/>
    <property type="match status" value="1"/>
</dbReference>
<feature type="compositionally biased region" description="Acidic residues" evidence="5">
    <location>
        <begin position="109"/>
        <end position="120"/>
    </location>
</feature>
<comment type="subcellular location">
    <subcellularLocation>
        <location evidence="1">Nucleus</location>
        <location evidence="1">Nucleolus</location>
    </subcellularLocation>
</comment>
<evidence type="ECO:0000259" key="6">
    <source>
        <dbReference type="PROSITE" id="PS50102"/>
    </source>
</evidence>
<evidence type="ECO:0000256" key="5">
    <source>
        <dbReference type="SAM" id="MobiDB-lite"/>
    </source>
</evidence>
<comment type="caution">
    <text evidence="7">The sequence shown here is derived from an EMBL/GenBank/DDBJ whole genome shotgun (WGS) entry which is preliminary data.</text>
</comment>
<evidence type="ECO:0000256" key="2">
    <source>
        <dbReference type="ARBA" id="ARBA00022884"/>
    </source>
</evidence>
<keyword evidence="3" id="KW-0539">Nucleus</keyword>
<dbReference type="InterPro" id="IPR035979">
    <property type="entry name" value="RBD_domain_sf"/>
</dbReference>
<protein>
    <recommendedName>
        <fullName evidence="6">RRM domain-containing protein</fullName>
    </recommendedName>
</protein>
<dbReference type="STRING" id="1093900.A0A507AMD3"/>
<evidence type="ECO:0000313" key="8">
    <source>
        <dbReference type="Proteomes" id="UP000319257"/>
    </source>
</evidence>
<dbReference type="GO" id="GO:0005730">
    <property type="term" value="C:nucleolus"/>
    <property type="evidence" value="ECO:0007669"/>
    <property type="project" value="UniProtKB-SubCell"/>
</dbReference>
<gene>
    <name evidence="7" type="ORF">E0L32_008029</name>
</gene>
<feature type="compositionally biased region" description="Acidic residues" evidence="5">
    <location>
        <begin position="338"/>
        <end position="347"/>
    </location>
</feature>
<feature type="region of interest" description="Disordered" evidence="5">
    <location>
        <begin position="1"/>
        <end position="129"/>
    </location>
</feature>
<dbReference type="Proteomes" id="UP000319257">
    <property type="component" value="Unassembled WGS sequence"/>
</dbReference>
<evidence type="ECO:0000256" key="1">
    <source>
        <dbReference type="ARBA" id="ARBA00004604"/>
    </source>
</evidence>
<feature type="compositionally biased region" description="Basic and acidic residues" evidence="5">
    <location>
        <begin position="15"/>
        <end position="25"/>
    </location>
</feature>
<feature type="region of interest" description="Disordered" evidence="5">
    <location>
        <begin position="303"/>
        <end position="373"/>
    </location>
</feature>
<organism evidence="7 8">
    <name type="scientific">Thyridium curvatum</name>
    <dbReference type="NCBI Taxonomy" id="1093900"/>
    <lineage>
        <taxon>Eukaryota</taxon>
        <taxon>Fungi</taxon>
        <taxon>Dikarya</taxon>
        <taxon>Ascomycota</taxon>
        <taxon>Pezizomycotina</taxon>
        <taxon>Sordariomycetes</taxon>
        <taxon>Sordariomycetidae</taxon>
        <taxon>Thyridiales</taxon>
        <taxon>Thyridiaceae</taxon>
        <taxon>Thyridium</taxon>
    </lineage>
</organism>
<dbReference type="CDD" id="cd12307">
    <property type="entry name" value="RRM_NIFK_like"/>
    <property type="match status" value="1"/>
</dbReference>
<evidence type="ECO:0000256" key="3">
    <source>
        <dbReference type="ARBA" id="ARBA00023242"/>
    </source>
</evidence>
<dbReference type="OrthoDB" id="21467at2759"/>
<dbReference type="InParanoid" id="A0A507AMD3"/>
<dbReference type="EMBL" id="SKBQ01000051">
    <property type="protein sequence ID" value="TPX10992.1"/>
    <property type="molecule type" value="Genomic_DNA"/>
</dbReference>
<dbReference type="RefSeq" id="XP_030992703.1">
    <property type="nucleotide sequence ID" value="XM_031142838.1"/>
</dbReference>
<dbReference type="Pfam" id="PF00076">
    <property type="entry name" value="RRM_1"/>
    <property type="match status" value="1"/>
</dbReference>
<dbReference type="SMART" id="SM00360">
    <property type="entry name" value="RRM"/>
    <property type="match status" value="1"/>
</dbReference>
<evidence type="ECO:0000313" key="7">
    <source>
        <dbReference type="EMBL" id="TPX10992.1"/>
    </source>
</evidence>
<feature type="compositionally biased region" description="Low complexity" evidence="5">
    <location>
        <begin position="321"/>
        <end position="335"/>
    </location>
</feature>
<reference evidence="7 8" key="1">
    <citation type="submission" date="2019-06" db="EMBL/GenBank/DDBJ databases">
        <title>Draft genome sequence of the filamentous fungus Phialemoniopsis curvata isolated from diesel fuel.</title>
        <authorList>
            <person name="Varaljay V.A."/>
            <person name="Lyon W.J."/>
            <person name="Crouch A.L."/>
            <person name="Drake C.E."/>
            <person name="Hollomon J.M."/>
            <person name="Nadeau L.J."/>
            <person name="Nunn H.S."/>
            <person name="Stevenson B.S."/>
            <person name="Bojanowski C.L."/>
            <person name="Crookes-Goodson W.J."/>
        </authorList>
    </citation>
    <scope>NUCLEOTIDE SEQUENCE [LARGE SCALE GENOMIC DNA]</scope>
    <source>
        <strain evidence="7 8">D216</strain>
    </source>
</reference>
<dbReference type="InterPro" id="IPR012677">
    <property type="entry name" value="Nucleotide-bd_a/b_plait_sf"/>
</dbReference>
<dbReference type="InterPro" id="IPR000504">
    <property type="entry name" value="RRM_dom"/>
</dbReference>
<proteinExistence type="predicted"/>
<dbReference type="AlphaFoldDB" id="A0A507AMD3"/>
<dbReference type="SUPFAM" id="SSF54928">
    <property type="entry name" value="RNA-binding domain, RBD"/>
    <property type="match status" value="1"/>
</dbReference>
<dbReference type="GO" id="GO:0003723">
    <property type="term" value="F:RNA binding"/>
    <property type="evidence" value="ECO:0007669"/>
    <property type="project" value="UniProtKB-UniRule"/>
</dbReference>
<evidence type="ECO:0000256" key="4">
    <source>
        <dbReference type="PROSITE-ProRule" id="PRU00176"/>
    </source>
</evidence>
<keyword evidence="2 4" id="KW-0694">RNA-binding</keyword>
<keyword evidence="8" id="KW-1185">Reference proteome</keyword>
<feature type="compositionally biased region" description="Basic residues" evidence="5">
    <location>
        <begin position="354"/>
        <end position="373"/>
    </location>
</feature>
<dbReference type="PANTHER" id="PTHR46754">
    <property type="entry name" value="MKI67 FHA DOMAIN-INTERACTING NUCLEOLAR PHOSPHOPROTEIN"/>
    <property type="match status" value="1"/>
</dbReference>
<name>A0A507AMD3_9PEZI</name>
<dbReference type="Gene3D" id="3.30.70.330">
    <property type="match status" value="1"/>
</dbReference>
<accession>A0A507AMD3</accession>
<dbReference type="GeneID" id="41975476"/>
<feature type="domain" description="RRM" evidence="6">
    <location>
        <begin position="154"/>
        <end position="232"/>
    </location>
</feature>